<gene>
    <name evidence="10" type="ORF">ASPCAL05231</name>
</gene>
<feature type="domain" description="Major facilitator superfamily (MFS) profile" evidence="9">
    <location>
        <begin position="72"/>
        <end position="510"/>
    </location>
</feature>
<feature type="transmembrane region" description="Helical" evidence="8">
    <location>
        <begin position="487"/>
        <end position="507"/>
    </location>
</feature>
<dbReference type="OrthoDB" id="6133115at2759"/>
<dbReference type="Pfam" id="PF00083">
    <property type="entry name" value="Sugar_tr"/>
    <property type="match status" value="1"/>
</dbReference>
<keyword evidence="5 8" id="KW-1133">Transmembrane helix</keyword>
<evidence type="ECO:0000256" key="3">
    <source>
        <dbReference type="ARBA" id="ARBA00022448"/>
    </source>
</evidence>
<evidence type="ECO:0000256" key="6">
    <source>
        <dbReference type="ARBA" id="ARBA00023136"/>
    </source>
</evidence>
<dbReference type="PROSITE" id="PS00216">
    <property type="entry name" value="SUGAR_TRANSPORT_1"/>
    <property type="match status" value="1"/>
</dbReference>
<organism evidence="10 11">
    <name type="scientific">Aspergillus calidoustus</name>
    <dbReference type="NCBI Taxonomy" id="454130"/>
    <lineage>
        <taxon>Eukaryota</taxon>
        <taxon>Fungi</taxon>
        <taxon>Dikarya</taxon>
        <taxon>Ascomycota</taxon>
        <taxon>Pezizomycotina</taxon>
        <taxon>Eurotiomycetes</taxon>
        <taxon>Eurotiomycetidae</taxon>
        <taxon>Eurotiales</taxon>
        <taxon>Aspergillaceae</taxon>
        <taxon>Aspergillus</taxon>
        <taxon>Aspergillus subgen. Nidulantes</taxon>
    </lineage>
</organism>
<feature type="transmembrane region" description="Helical" evidence="8">
    <location>
        <begin position="199"/>
        <end position="219"/>
    </location>
</feature>
<dbReference type="InterPro" id="IPR050360">
    <property type="entry name" value="MFS_Sugar_Transporters"/>
</dbReference>
<feature type="transmembrane region" description="Helical" evidence="8">
    <location>
        <begin position="231"/>
        <end position="252"/>
    </location>
</feature>
<dbReference type="InterPro" id="IPR005829">
    <property type="entry name" value="Sugar_transporter_CS"/>
</dbReference>
<protein>
    <recommendedName>
        <fullName evidence="9">Major facilitator superfamily (MFS) profile domain-containing protein</fullName>
    </recommendedName>
</protein>
<dbReference type="InterPro" id="IPR036259">
    <property type="entry name" value="MFS_trans_sf"/>
</dbReference>
<dbReference type="InterPro" id="IPR020846">
    <property type="entry name" value="MFS_dom"/>
</dbReference>
<dbReference type="GO" id="GO:0005351">
    <property type="term" value="F:carbohydrate:proton symporter activity"/>
    <property type="evidence" value="ECO:0007669"/>
    <property type="project" value="TreeGrafter"/>
</dbReference>
<evidence type="ECO:0000256" key="8">
    <source>
        <dbReference type="SAM" id="Phobius"/>
    </source>
</evidence>
<evidence type="ECO:0000256" key="2">
    <source>
        <dbReference type="ARBA" id="ARBA00010992"/>
    </source>
</evidence>
<dbReference type="Proteomes" id="UP000054771">
    <property type="component" value="Unassembled WGS sequence"/>
</dbReference>
<evidence type="ECO:0000313" key="10">
    <source>
        <dbReference type="EMBL" id="CEL04099.1"/>
    </source>
</evidence>
<evidence type="ECO:0000256" key="5">
    <source>
        <dbReference type="ARBA" id="ARBA00022989"/>
    </source>
</evidence>
<feature type="transmembrane region" description="Helical" evidence="8">
    <location>
        <begin position="166"/>
        <end position="187"/>
    </location>
</feature>
<dbReference type="Gene3D" id="1.20.1250.20">
    <property type="entry name" value="MFS general substrate transporter like domains"/>
    <property type="match status" value="1"/>
</dbReference>
<dbReference type="PROSITE" id="PS50850">
    <property type="entry name" value="MFS"/>
    <property type="match status" value="1"/>
</dbReference>
<dbReference type="EMBL" id="CDMC01000004">
    <property type="protein sequence ID" value="CEL04099.1"/>
    <property type="molecule type" value="Genomic_DNA"/>
</dbReference>
<evidence type="ECO:0000256" key="1">
    <source>
        <dbReference type="ARBA" id="ARBA00004141"/>
    </source>
</evidence>
<dbReference type="OMA" id="WMNYGFT"/>
<keyword evidence="11" id="KW-1185">Reference proteome</keyword>
<proteinExistence type="inferred from homology"/>
<feature type="transmembrane region" description="Helical" evidence="8">
    <location>
        <begin position="361"/>
        <end position="384"/>
    </location>
</feature>
<feature type="transmembrane region" description="Helical" evidence="8">
    <location>
        <begin position="420"/>
        <end position="444"/>
    </location>
</feature>
<dbReference type="PRINTS" id="PR00171">
    <property type="entry name" value="SUGRTRNSPORT"/>
</dbReference>
<dbReference type="InterPro" id="IPR003663">
    <property type="entry name" value="Sugar/inositol_transpt"/>
</dbReference>
<keyword evidence="4 8" id="KW-0812">Transmembrane</keyword>
<dbReference type="NCBIfam" id="TIGR00879">
    <property type="entry name" value="SP"/>
    <property type="match status" value="1"/>
</dbReference>
<comment type="similarity">
    <text evidence="2 7">Belongs to the major facilitator superfamily. Sugar transporter (TC 2.A.1.1) family.</text>
</comment>
<keyword evidence="6 8" id="KW-0472">Membrane</keyword>
<feature type="transmembrane region" description="Helical" evidence="8">
    <location>
        <begin position="110"/>
        <end position="129"/>
    </location>
</feature>
<evidence type="ECO:0000256" key="7">
    <source>
        <dbReference type="RuleBase" id="RU003346"/>
    </source>
</evidence>
<dbReference type="PANTHER" id="PTHR48022:SF28">
    <property type="entry name" value="MAJOR FACILITATOR SUPERFAMILY (MFS) PROFILE DOMAIN-CONTAINING PROTEIN-RELATED"/>
    <property type="match status" value="1"/>
</dbReference>
<accession>A0A0U5FXN0</accession>
<evidence type="ECO:0000313" key="11">
    <source>
        <dbReference type="Proteomes" id="UP000054771"/>
    </source>
</evidence>
<reference evidence="11" key="1">
    <citation type="journal article" date="2016" name="Genome Announc.">
        <title>Draft genome sequences of fungus Aspergillus calidoustus.</title>
        <authorList>
            <person name="Horn F."/>
            <person name="Linde J."/>
            <person name="Mattern D.J."/>
            <person name="Walther G."/>
            <person name="Guthke R."/>
            <person name="Scherlach K."/>
            <person name="Martin K."/>
            <person name="Brakhage A.A."/>
            <person name="Petzke L."/>
            <person name="Valiante V."/>
        </authorList>
    </citation>
    <scope>NUCLEOTIDE SEQUENCE [LARGE SCALE GENOMIC DNA]</scope>
    <source>
        <strain evidence="11">SF006504</strain>
    </source>
</reference>
<dbReference type="GO" id="GO:0016020">
    <property type="term" value="C:membrane"/>
    <property type="evidence" value="ECO:0007669"/>
    <property type="project" value="UniProtKB-SubCell"/>
</dbReference>
<dbReference type="FunFam" id="1.20.1250.20:FF:000134">
    <property type="entry name" value="MFS sugar transporter protein"/>
    <property type="match status" value="1"/>
</dbReference>
<feature type="transmembrane region" description="Helical" evidence="8">
    <location>
        <begin position="141"/>
        <end position="160"/>
    </location>
</feature>
<name>A0A0U5FXN0_ASPCI</name>
<feature type="transmembrane region" description="Helical" evidence="8">
    <location>
        <begin position="391"/>
        <end position="414"/>
    </location>
</feature>
<feature type="transmembrane region" description="Helical" evidence="8">
    <location>
        <begin position="67"/>
        <end position="85"/>
    </location>
</feature>
<comment type="subcellular location">
    <subcellularLocation>
        <location evidence="1">Membrane</location>
        <topology evidence="1">Multi-pass membrane protein</topology>
    </subcellularLocation>
</comment>
<keyword evidence="3 7" id="KW-0813">Transport</keyword>
<dbReference type="PANTHER" id="PTHR48022">
    <property type="entry name" value="PLASTIDIC GLUCOSE TRANSPORTER 4"/>
    <property type="match status" value="1"/>
</dbReference>
<sequence length="577" mass="63049">MLLPLLIHWFGPHGENIVSNVPQSPGTSYKSPCQAVVFPHYSIARIVDFVLFSGPLTMFATQMQGRAITWGITVACGSGFFLFGYDQGVFGGILNDKNFLKTFNNPDSTIQAQITSTYYLGAIFGAIFSRFIGDKIGRRKAIMLGSIFLTIGGALQASASTLAHMIIGRIVGGVGTGLNTTAIPMWQVETCKQHHRGRLVIMELVLNITGIAVTSWMNYGFTFLHDNSVSWRFPLAFQSFWAIVTFCLVLIMPESPRWLVLRGRLDEAQHILARMMSADTNDPAVLTALNILSATVIHEREAETAATANLLRRTNEDRTQTLRRIALGAGLAFMQQLCGVNIIANYLPIVLTRSVGLSDRLALILSAVYSHALTLWATASMLAIDSLGRKALLVAGATGQGIAFFLIAAGIKIGTYNMSIFAVVFIFVYNFFFGISFLSIPWLYPAEINSQAMRNLGTSVSTAVNWTFVYVIVLVTPLGIDNLGWRFYLMFGVFNLAFLPVLWYCYVETAGLSLEQIDRVFEVQFDGRGAGVNLKQARKQVLLEAEVVGGGDGKGFVSGTLGVKAVEGEGADHVENI</sequence>
<evidence type="ECO:0000256" key="4">
    <source>
        <dbReference type="ARBA" id="ARBA00022692"/>
    </source>
</evidence>
<evidence type="ECO:0000259" key="9">
    <source>
        <dbReference type="PROSITE" id="PS50850"/>
    </source>
</evidence>
<dbReference type="AlphaFoldDB" id="A0A0U5FXN0"/>
<dbReference type="SUPFAM" id="SSF103473">
    <property type="entry name" value="MFS general substrate transporter"/>
    <property type="match status" value="1"/>
</dbReference>
<dbReference type="InterPro" id="IPR005828">
    <property type="entry name" value="MFS_sugar_transport-like"/>
</dbReference>
<feature type="transmembrane region" description="Helical" evidence="8">
    <location>
        <begin position="325"/>
        <end position="349"/>
    </location>
</feature>
<feature type="transmembrane region" description="Helical" evidence="8">
    <location>
        <begin position="456"/>
        <end position="475"/>
    </location>
</feature>